<evidence type="ECO:0000313" key="7">
    <source>
        <dbReference type="Proteomes" id="UP000887566"/>
    </source>
</evidence>
<dbReference type="AlphaFoldDB" id="A0A914V8L8"/>
<evidence type="ECO:0000256" key="4">
    <source>
        <dbReference type="ARBA" id="ARBA00022928"/>
    </source>
</evidence>
<dbReference type="GO" id="GO:0101006">
    <property type="term" value="F:protein histidine phosphatase activity"/>
    <property type="evidence" value="ECO:0007669"/>
    <property type="project" value="TreeGrafter"/>
</dbReference>
<sequence>MDSVENVDIDGSGKFKYILIKVTDKTGKDSKFIVRGYGRCEFHDKIMEEVTSALGDKYTLDCVGGGKIVHHPDKKQMAVFGESQGFGQADHAKSIEILKKRYPDYSFSQEEAKE</sequence>
<dbReference type="InterPro" id="IPR038596">
    <property type="entry name" value="Janus_sf"/>
</dbReference>
<dbReference type="Pfam" id="PF05005">
    <property type="entry name" value="Ocnus"/>
    <property type="match status" value="1"/>
</dbReference>
<dbReference type="GO" id="GO:0007548">
    <property type="term" value="P:sex differentiation"/>
    <property type="evidence" value="ECO:0007669"/>
    <property type="project" value="UniProtKB-KW"/>
</dbReference>
<evidence type="ECO:0000313" key="8">
    <source>
        <dbReference type="WBParaSite" id="PSAMB.scaffold163size70551.g2893.t1"/>
    </source>
</evidence>
<name>A0A914V8L8_9BILA</name>
<keyword evidence="3" id="KW-0221">Differentiation</keyword>
<feature type="binding site" evidence="6">
    <location>
        <position position="16"/>
    </location>
    <ligand>
        <name>substrate</name>
    </ligand>
</feature>
<evidence type="ECO:0000256" key="3">
    <source>
        <dbReference type="ARBA" id="ARBA00022782"/>
    </source>
</evidence>
<protein>
    <submittedName>
        <fullName evidence="8">14 kDa phosphohistidine phosphatase</fullName>
    </submittedName>
</protein>
<comment type="similarity">
    <text evidence="2">Belongs to the janus family.</text>
</comment>
<keyword evidence="7" id="KW-1185">Reference proteome</keyword>
<evidence type="ECO:0000256" key="6">
    <source>
        <dbReference type="PIRSR" id="PIRSR607702-2"/>
    </source>
</evidence>
<accession>A0A914V8L8</accession>
<organism evidence="7 8">
    <name type="scientific">Plectus sambesii</name>
    <dbReference type="NCBI Taxonomy" id="2011161"/>
    <lineage>
        <taxon>Eukaryota</taxon>
        <taxon>Metazoa</taxon>
        <taxon>Ecdysozoa</taxon>
        <taxon>Nematoda</taxon>
        <taxon>Chromadorea</taxon>
        <taxon>Plectida</taxon>
        <taxon>Plectina</taxon>
        <taxon>Plectoidea</taxon>
        <taxon>Plectidae</taxon>
        <taxon>Plectus</taxon>
    </lineage>
</organism>
<evidence type="ECO:0000256" key="1">
    <source>
        <dbReference type="ARBA" id="ARBA00002508"/>
    </source>
</evidence>
<dbReference type="GO" id="GO:0030154">
    <property type="term" value="P:cell differentiation"/>
    <property type="evidence" value="ECO:0007669"/>
    <property type="project" value="UniProtKB-KW"/>
</dbReference>
<feature type="active site" description="Proton acceptor" evidence="5">
    <location>
        <position position="43"/>
    </location>
</feature>
<dbReference type="Proteomes" id="UP000887566">
    <property type="component" value="Unplaced"/>
</dbReference>
<keyword evidence="4" id="KW-0726">Sexual differentiation</keyword>
<dbReference type="PANTHER" id="PTHR12258:SF5">
    <property type="entry name" value="BCDNA.GH02250-RELATED"/>
    <property type="match status" value="1"/>
</dbReference>
<evidence type="ECO:0000256" key="5">
    <source>
        <dbReference type="PIRSR" id="PIRSR607702-1"/>
    </source>
</evidence>
<evidence type="ECO:0000256" key="2">
    <source>
        <dbReference type="ARBA" id="ARBA00010971"/>
    </source>
</evidence>
<dbReference type="PANTHER" id="PTHR12258">
    <property type="entry name" value="JANUS-A/JANUS-B"/>
    <property type="match status" value="1"/>
</dbReference>
<dbReference type="GO" id="GO:0005829">
    <property type="term" value="C:cytosol"/>
    <property type="evidence" value="ECO:0007669"/>
    <property type="project" value="TreeGrafter"/>
</dbReference>
<dbReference type="InterPro" id="IPR007702">
    <property type="entry name" value="Janus"/>
</dbReference>
<dbReference type="WBParaSite" id="PSAMB.scaffold163size70551.g2893.t1">
    <property type="protein sequence ID" value="PSAMB.scaffold163size70551.g2893.t1"/>
    <property type="gene ID" value="PSAMB.scaffold163size70551.g2893"/>
</dbReference>
<dbReference type="Gene3D" id="3.50.20.20">
    <property type="entry name" value="Janus/Ocnus"/>
    <property type="match status" value="1"/>
</dbReference>
<proteinExistence type="inferred from homology"/>
<reference evidence="8" key="1">
    <citation type="submission" date="2022-11" db="UniProtKB">
        <authorList>
            <consortium name="WormBaseParasite"/>
        </authorList>
    </citation>
    <scope>IDENTIFICATION</scope>
</reference>
<comment type="function">
    <text evidence="1">JanA and janB regulate somatic sex differentiation.</text>
</comment>
<dbReference type="SUPFAM" id="SSF143724">
    <property type="entry name" value="PHP14-like"/>
    <property type="match status" value="1"/>
</dbReference>